<gene>
    <name evidence="1" type="ORF">ACFFH7_00260</name>
</gene>
<dbReference type="Proteomes" id="UP001589810">
    <property type="component" value="Unassembled WGS sequence"/>
</dbReference>
<evidence type="ECO:0000313" key="1">
    <source>
        <dbReference type="EMBL" id="MFC0539890.1"/>
    </source>
</evidence>
<proteinExistence type="predicted"/>
<protein>
    <recommendedName>
        <fullName evidence="3">Secreted protein</fullName>
    </recommendedName>
</protein>
<reference evidence="1 2" key="1">
    <citation type="submission" date="2024-09" db="EMBL/GenBank/DDBJ databases">
        <authorList>
            <person name="Sun Q."/>
            <person name="Mori K."/>
        </authorList>
    </citation>
    <scope>NUCLEOTIDE SEQUENCE [LARGE SCALE GENOMIC DNA]</scope>
    <source>
        <strain evidence="1 2">TBRC 1432</strain>
    </source>
</reference>
<keyword evidence="2" id="KW-1185">Reference proteome</keyword>
<sequence length="84" mass="9420">MASRLPYLISFTLVGLPVLLGRSLASKDAELLVLHPEATVLRRSNQVDCTLLLQWIYVFFVLEVGSRYFHVLGTTTNPGGRWTT</sequence>
<organism evidence="1 2">
    <name type="scientific">Kutzneria chonburiensis</name>
    <dbReference type="NCBI Taxonomy" id="1483604"/>
    <lineage>
        <taxon>Bacteria</taxon>
        <taxon>Bacillati</taxon>
        <taxon>Actinomycetota</taxon>
        <taxon>Actinomycetes</taxon>
        <taxon>Pseudonocardiales</taxon>
        <taxon>Pseudonocardiaceae</taxon>
        <taxon>Kutzneria</taxon>
    </lineage>
</organism>
<dbReference type="EMBL" id="JBHLUD010000001">
    <property type="protein sequence ID" value="MFC0539890.1"/>
    <property type="molecule type" value="Genomic_DNA"/>
</dbReference>
<name>A0ABV6MHX8_9PSEU</name>
<comment type="caution">
    <text evidence="1">The sequence shown here is derived from an EMBL/GenBank/DDBJ whole genome shotgun (WGS) entry which is preliminary data.</text>
</comment>
<evidence type="ECO:0008006" key="3">
    <source>
        <dbReference type="Google" id="ProtNLM"/>
    </source>
</evidence>
<accession>A0ABV6MHX8</accession>
<evidence type="ECO:0000313" key="2">
    <source>
        <dbReference type="Proteomes" id="UP001589810"/>
    </source>
</evidence>
<dbReference type="RefSeq" id="WP_273938655.1">
    <property type="nucleotide sequence ID" value="NZ_CP097263.1"/>
</dbReference>